<dbReference type="EMBL" id="HACG01004972">
    <property type="protein sequence ID" value="CEK51837.1"/>
    <property type="molecule type" value="Transcribed_RNA"/>
</dbReference>
<name>A0A0B6Y692_9EUPU</name>
<sequence>MALSISYTGTDIYCSCACLCDSRYNIVSKACDIPVWLETSLLISCCPSKDVVSAAADKSVIITIVHKLLLT</sequence>
<protein>
    <submittedName>
        <fullName evidence="1">Uncharacterized protein</fullName>
    </submittedName>
</protein>
<reference evidence="1" key="1">
    <citation type="submission" date="2014-12" db="EMBL/GenBank/DDBJ databases">
        <title>Insight into the proteome of Arion vulgaris.</title>
        <authorList>
            <person name="Aradska J."/>
            <person name="Bulat T."/>
            <person name="Smidak R."/>
            <person name="Sarate P."/>
            <person name="Gangsoo J."/>
            <person name="Sialana F."/>
            <person name="Bilban M."/>
            <person name="Lubec G."/>
        </authorList>
    </citation>
    <scope>NUCLEOTIDE SEQUENCE</scope>
    <source>
        <tissue evidence="1">Skin</tissue>
    </source>
</reference>
<proteinExistence type="predicted"/>
<evidence type="ECO:0000313" key="1">
    <source>
        <dbReference type="EMBL" id="CEK51837.1"/>
    </source>
</evidence>
<organism evidence="1">
    <name type="scientific">Arion vulgaris</name>
    <dbReference type="NCBI Taxonomy" id="1028688"/>
    <lineage>
        <taxon>Eukaryota</taxon>
        <taxon>Metazoa</taxon>
        <taxon>Spiralia</taxon>
        <taxon>Lophotrochozoa</taxon>
        <taxon>Mollusca</taxon>
        <taxon>Gastropoda</taxon>
        <taxon>Heterobranchia</taxon>
        <taxon>Euthyneura</taxon>
        <taxon>Panpulmonata</taxon>
        <taxon>Eupulmonata</taxon>
        <taxon>Stylommatophora</taxon>
        <taxon>Helicina</taxon>
        <taxon>Arionoidea</taxon>
        <taxon>Arionidae</taxon>
        <taxon>Arion</taxon>
    </lineage>
</organism>
<dbReference type="AlphaFoldDB" id="A0A0B6Y692"/>
<accession>A0A0B6Y692</accession>
<gene>
    <name evidence="1" type="primary">ORF14610</name>
</gene>